<gene>
    <name evidence="1" type="ORF">GRI43_13655</name>
</gene>
<name>A0A6I4V813_9SPHN</name>
<evidence type="ECO:0000313" key="2">
    <source>
        <dbReference type="Proteomes" id="UP000471435"/>
    </source>
</evidence>
<evidence type="ECO:0000313" key="1">
    <source>
        <dbReference type="EMBL" id="MXP48434.1"/>
    </source>
</evidence>
<dbReference type="AlphaFoldDB" id="A0A6I4V813"/>
<dbReference type="OrthoDB" id="526867at2"/>
<dbReference type="RefSeq" id="WP_160731619.1">
    <property type="nucleotide sequence ID" value="NZ_WTYP01000002.1"/>
</dbReference>
<sequence>MTDYSRSFGQNDIEDFEFHIARCIRGRPDNEALELRTYLLNNPGKTVRDWKGRGPSVPIEAQPGEKHWNWLRKADVHDAATTAFARELPRNIRQAAARDPGLIWNRLARKYRKRLPSDPPPGGH</sequence>
<dbReference type="Proteomes" id="UP000471435">
    <property type="component" value="Unassembled WGS sequence"/>
</dbReference>
<keyword evidence="2" id="KW-1185">Reference proteome</keyword>
<proteinExistence type="predicted"/>
<dbReference type="EMBL" id="WTYP01000002">
    <property type="protein sequence ID" value="MXP48434.1"/>
    <property type="molecule type" value="Genomic_DNA"/>
</dbReference>
<protein>
    <submittedName>
        <fullName evidence="1">Uncharacterized protein</fullName>
    </submittedName>
</protein>
<accession>A0A6I4V813</accession>
<reference evidence="1 2" key="1">
    <citation type="submission" date="2019-12" db="EMBL/GenBank/DDBJ databases">
        <title>Genomic-based taxomic classification of the family Erythrobacteraceae.</title>
        <authorList>
            <person name="Xu L."/>
        </authorList>
    </citation>
    <scope>NUCLEOTIDE SEQUENCE [LARGE SCALE GENOMIC DNA]</scope>
    <source>
        <strain evidence="1 2">SW-109</strain>
    </source>
</reference>
<organism evidence="1 2">
    <name type="scientific">Pontixanthobacter luteolus</name>
    <dbReference type="NCBI Taxonomy" id="295089"/>
    <lineage>
        <taxon>Bacteria</taxon>
        <taxon>Pseudomonadati</taxon>
        <taxon>Pseudomonadota</taxon>
        <taxon>Alphaproteobacteria</taxon>
        <taxon>Sphingomonadales</taxon>
        <taxon>Erythrobacteraceae</taxon>
        <taxon>Pontixanthobacter</taxon>
    </lineage>
</organism>
<comment type="caution">
    <text evidence="1">The sequence shown here is derived from an EMBL/GenBank/DDBJ whole genome shotgun (WGS) entry which is preliminary data.</text>
</comment>